<feature type="domain" description="Guanylate cyclase" evidence="5">
    <location>
        <begin position="365"/>
        <end position="497"/>
    </location>
</feature>
<dbReference type="Pfam" id="PF00211">
    <property type="entry name" value="Guanylate_cyc"/>
    <property type="match status" value="1"/>
</dbReference>
<dbReference type="InterPro" id="IPR029787">
    <property type="entry name" value="Nucleotide_cyclase"/>
</dbReference>
<dbReference type="EMBL" id="JAAQPH010000023">
    <property type="protein sequence ID" value="NIA71525.1"/>
    <property type="molecule type" value="Genomic_DNA"/>
</dbReference>
<dbReference type="SMART" id="SM00044">
    <property type="entry name" value="CYCc"/>
    <property type="match status" value="1"/>
</dbReference>
<keyword evidence="2" id="KW-1003">Cell membrane</keyword>
<dbReference type="AlphaFoldDB" id="A0A967F1U5"/>
<comment type="subcellular location">
    <subcellularLocation>
        <location evidence="1">Cell membrane</location>
        <topology evidence="1">Multi-pass membrane protein</topology>
    </subcellularLocation>
</comment>
<dbReference type="GO" id="GO:0004016">
    <property type="term" value="F:adenylate cyclase activity"/>
    <property type="evidence" value="ECO:0007669"/>
    <property type="project" value="UniProtKB-ARBA"/>
</dbReference>
<feature type="domain" description="2Fe-2S ferredoxin-type" evidence="6">
    <location>
        <begin position="250"/>
        <end position="343"/>
    </location>
</feature>
<feature type="transmembrane region" description="Helical" evidence="4">
    <location>
        <begin position="82"/>
        <end position="101"/>
    </location>
</feature>
<evidence type="ECO:0000256" key="3">
    <source>
        <dbReference type="ARBA" id="ARBA00023136"/>
    </source>
</evidence>
<feature type="transmembrane region" description="Helical" evidence="4">
    <location>
        <begin position="50"/>
        <end position="70"/>
    </location>
</feature>
<keyword evidence="4" id="KW-0812">Transmembrane</keyword>
<proteinExistence type="predicted"/>
<dbReference type="PANTHER" id="PTHR43081:SF17">
    <property type="entry name" value="BLL5647 PROTEIN"/>
    <property type="match status" value="1"/>
</dbReference>
<dbReference type="InterPro" id="IPR001054">
    <property type="entry name" value="A/G_cyclase"/>
</dbReference>
<feature type="transmembrane region" description="Helical" evidence="4">
    <location>
        <begin position="121"/>
        <end position="144"/>
    </location>
</feature>
<evidence type="ECO:0000313" key="8">
    <source>
        <dbReference type="Proteomes" id="UP000761264"/>
    </source>
</evidence>
<sequence length="569" mass="61482">MVRRLRLISGLILFCYVLTHLLNLVLGLVSFDALEAGRAVFIAFWRSWPLTGLLYGALLVHLVLALYAIFARERWAMPTVEALRYLLGVLIVPLAMLHVLGTRFAHEIYGVADSYLYIVTVQWAFDITTAIQQTSLVLVVWLHGCIGLHLWLRLKGWYGAVAAPGLAFAVLIPTLALGGYLVSGRDVLRLAQDSDWLSAVMQEANALSREQIAEVLGLRDLLVIGFFVLLLATVLLRLAWRFWKQRRGMARLTYPGNRQVAVAKGTTVLEASRIGGIAHASVCGGRGRCSTCRVRVGRGGVALPPPDADERRVLARVGAAPNVRLACQTAVFADCEVIPLLPAAAGPRQARPRPGYLQGDEREIAILFADLRGFTTLSEDRLPYDVVFVLNRYFTAMGTAVEEAGGRIDKFIGDGVMALFGIERGVVIGSRNALEAARRMAQHLDELNESLASDLAQPLRIGIGLHSGSVIVGEMGYGRATSVTAIGDAVNTASRLEALTKDFNAQLIVSAPLAGHAGVDLSAFASHQIDVRGRSAPLDIHVLDDARALPTGAVPVEAIQAKASQAEKI</sequence>
<dbReference type="GO" id="GO:0005886">
    <property type="term" value="C:plasma membrane"/>
    <property type="evidence" value="ECO:0007669"/>
    <property type="project" value="UniProtKB-SubCell"/>
</dbReference>
<dbReference type="InterPro" id="IPR034804">
    <property type="entry name" value="SQR/QFR_C/D"/>
</dbReference>
<feature type="transmembrane region" description="Helical" evidence="4">
    <location>
        <begin position="221"/>
        <end position="240"/>
    </location>
</feature>
<dbReference type="Pfam" id="PF00111">
    <property type="entry name" value="Fer2"/>
    <property type="match status" value="1"/>
</dbReference>
<gene>
    <name evidence="7" type="ORF">HBA54_23315</name>
</gene>
<evidence type="ECO:0000313" key="7">
    <source>
        <dbReference type="EMBL" id="NIA71525.1"/>
    </source>
</evidence>
<accession>A0A967F1U5</accession>
<dbReference type="PROSITE" id="PS51085">
    <property type="entry name" value="2FE2S_FER_2"/>
    <property type="match status" value="1"/>
</dbReference>
<evidence type="ECO:0000256" key="2">
    <source>
        <dbReference type="ARBA" id="ARBA00022475"/>
    </source>
</evidence>
<dbReference type="CDD" id="cd07302">
    <property type="entry name" value="CHD"/>
    <property type="match status" value="1"/>
</dbReference>
<evidence type="ECO:0000256" key="1">
    <source>
        <dbReference type="ARBA" id="ARBA00004651"/>
    </source>
</evidence>
<evidence type="ECO:0000259" key="5">
    <source>
        <dbReference type="PROSITE" id="PS50125"/>
    </source>
</evidence>
<name>A0A967F1U5_9PROT</name>
<dbReference type="InterPro" id="IPR050697">
    <property type="entry name" value="Adenylyl/Guanylyl_Cyclase_3/4"/>
</dbReference>
<dbReference type="PANTHER" id="PTHR43081">
    <property type="entry name" value="ADENYLATE CYCLASE, TERMINAL-DIFFERENTIATION SPECIFIC-RELATED"/>
    <property type="match status" value="1"/>
</dbReference>
<keyword evidence="8" id="KW-1185">Reference proteome</keyword>
<evidence type="ECO:0000259" key="6">
    <source>
        <dbReference type="PROSITE" id="PS51085"/>
    </source>
</evidence>
<dbReference type="InterPro" id="IPR012675">
    <property type="entry name" value="Beta-grasp_dom_sf"/>
</dbReference>
<feature type="transmembrane region" description="Helical" evidence="4">
    <location>
        <begin position="7"/>
        <end position="30"/>
    </location>
</feature>
<dbReference type="GO" id="GO:0035556">
    <property type="term" value="P:intracellular signal transduction"/>
    <property type="evidence" value="ECO:0007669"/>
    <property type="project" value="InterPro"/>
</dbReference>
<reference evidence="7" key="1">
    <citation type="submission" date="2020-03" db="EMBL/GenBank/DDBJ databases">
        <title>Genome of Pelagibius litoralis DSM 21314T.</title>
        <authorList>
            <person name="Wang G."/>
        </authorList>
    </citation>
    <scope>NUCLEOTIDE SEQUENCE</scope>
    <source>
        <strain evidence="7">DSM 21314</strain>
    </source>
</reference>
<dbReference type="PROSITE" id="PS50125">
    <property type="entry name" value="GUANYLATE_CYCLASE_2"/>
    <property type="match status" value="1"/>
</dbReference>
<keyword evidence="4" id="KW-1133">Transmembrane helix</keyword>
<dbReference type="SUPFAM" id="SSF54292">
    <property type="entry name" value="2Fe-2S ferredoxin-like"/>
    <property type="match status" value="1"/>
</dbReference>
<organism evidence="7 8">
    <name type="scientific">Pelagibius litoralis</name>
    <dbReference type="NCBI Taxonomy" id="374515"/>
    <lineage>
        <taxon>Bacteria</taxon>
        <taxon>Pseudomonadati</taxon>
        <taxon>Pseudomonadota</taxon>
        <taxon>Alphaproteobacteria</taxon>
        <taxon>Rhodospirillales</taxon>
        <taxon>Rhodovibrionaceae</taxon>
        <taxon>Pelagibius</taxon>
    </lineage>
</organism>
<comment type="caution">
    <text evidence="7">The sequence shown here is derived from an EMBL/GenBank/DDBJ whole genome shotgun (WGS) entry which is preliminary data.</text>
</comment>
<feature type="transmembrane region" description="Helical" evidence="4">
    <location>
        <begin position="156"/>
        <end position="182"/>
    </location>
</feature>
<dbReference type="Proteomes" id="UP000761264">
    <property type="component" value="Unassembled WGS sequence"/>
</dbReference>
<dbReference type="Gene3D" id="3.10.20.30">
    <property type="match status" value="1"/>
</dbReference>
<dbReference type="SUPFAM" id="SSF81343">
    <property type="entry name" value="Fumarate reductase respiratory complex transmembrane subunits"/>
    <property type="match status" value="1"/>
</dbReference>
<dbReference type="InterPro" id="IPR036010">
    <property type="entry name" value="2Fe-2S_ferredoxin-like_sf"/>
</dbReference>
<dbReference type="InterPro" id="IPR001041">
    <property type="entry name" value="2Fe-2S_ferredoxin-type"/>
</dbReference>
<evidence type="ECO:0000256" key="4">
    <source>
        <dbReference type="SAM" id="Phobius"/>
    </source>
</evidence>
<dbReference type="SUPFAM" id="SSF55073">
    <property type="entry name" value="Nucleotide cyclase"/>
    <property type="match status" value="1"/>
</dbReference>
<dbReference type="Gene3D" id="3.30.70.1230">
    <property type="entry name" value="Nucleotide cyclase"/>
    <property type="match status" value="1"/>
</dbReference>
<keyword evidence="3 4" id="KW-0472">Membrane</keyword>
<dbReference type="GO" id="GO:0006171">
    <property type="term" value="P:cAMP biosynthetic process"/>
    <property type="evidence" value="ECO:0007669"/>
    <property type="project" value="TreeGrafter"/>
</dbReference>
<dbReference type="CDD" id="cd00207">
    <property type="entry name" value="fer2"/>
    <property type="match status" value="1"/>
</dbReference>
<dbReference type="RefSeq" id="WP_167229241.1">
    <property type="nucleotide sequence ID" value="NZ_JAAQPH010000023.1"/>
</dbReference>
<dbReference type="GO" id="GO:0051536">
    <property type="term" value="F:iron-sulfur cluster binding"/>
    <property type="evidence" value="ECO:0007669"/>
    <property type="project" value="InterPro"/>
</dbReference>
<protein>
    <submittedName>
        <fullName evidence="7">Adenylate/guanylate cyclase domain-containing protein</fullName>
    </submittedName>
</protein>